<dbReference type="InterPro" id="IPR045621">
    <property type="entry name" value="BPD_transp_1_N"/>
</dbReference>
<gene>
    <name evidence="9" type="ORF">KDY119_00195</name>
</gene>
<name>A0A5P9Q5P8_9MICO</name>
<dbReference type="InterPro" id="IPR035906">
    <property type="entry name" value="MetI-like_sf"/>
</dbReference>
<dbReference type="Gene3D" id="1.10.3720.10">
    <property type="entry name" value="MetI-like"/>
    <property type="match status" value="1"/>
</dbReference>
<accession>A0A5P9Q5P8</accession>
<feature type="transmembrane region" description="Helical" evidence="7">
    <location>
        <begin position="134"/>
        <end position="155"/>
    </location>
</feature>
<evidence type="ECO:0000256" key="7">
    <source>
        <dbReference type="RuleBase" id="RU363032"/>
    </source>
</evidence>
<keyword evidence="6 7" id="KW-0472">Membrane</keyword>
<evidence type="ECO:0000256" key="3">
    <source>
        <dbReference type="ARBA" id="ARBA00022475"/>
    </source>
</evidence>
<comment type="subcellular location">
    <subcellularLocation>
        <location evidence="1 7">Cell membrane</location>
        <topology evidence="1 7">Multi-pass membrane protein</topology>
    </subcellularLocation>
</comment>
<evidence type="ECO:0000256" key="4">
    <source>
        <dbReference type="ARBA" id="ARBA00022692"/>
    </source>
</evidence>
<dbReference type="Proteomes" id="UP000326702">
    <property type="component" value="Chromosome"/>
</dbReference>
<dbReference type="GO" id="GO:0005886">
    <property type="term" value="C:plasma membrane"/>
    <property type="evidence" value="ECO:0007669"/>
    <property type="project" value="UniProtKB-SubCell"/>
</dbReference>
<evidence type="ECO:0000256" key="5">
    <source>
        <dbReference type="ARBA" id="ARBA00022989"/>
    </source>
</evidence>
<feature type="domain" description="ABC transmembrane type-1" evidence="8">
    <location>
        <begin position="95"/>
        <end position="324"/>
    </location>
</feature>
<keyword evidence="3" id="KW-1003">Cell membrane</keyword>
<dbReference type="RefSeq" id="WP_036954282.1">
    <property type="nucleotide sequence ID" value="NZ_BAABIH010000013.1"/>
</dbReference>
<feature type="transmembrane region" description="Helical" evidence="7">
    <location>
        <begin position="299"/>
        <end position="323"/>
    </location>
</feature>
<evidence type="ECO:0000259" key="8">
    <source>
        <dbReference type="PROSITE" id="PS50928"/>
    </source>
</evidence>
<organism evidence="9 10">
    <name type="scientific">Luteimicrobium xylanilyticum</name>
    <dbReference type="NCBI Taxonomy" id="1133546"/>
    <lineage>
        <taxon>Bacteria</taxon>
        <taxon>Bacillati</taxon>
        <taxon>Actinomycetota</taxon>
        <taxon>Actinomycetes</taxon>
        <taxon>Micrococcales</taxon>
        <taxon>Luteimicrobium</taxon>
    </lineage>
</organism>
<keyword evidence="2 7" id="KW-0813">Transport</keyword>
<keyword evidence="10" id="KW-1185">Reference proteome</keyword>
<evidence type="ECO:0000256" key="2">
    <source>
        <dbReference type="ARBA" id="ARBA00022448"/>
    </source>
</evidence>
<feature type="transmembrane region" description="Helical" evidence="7">
    <location>
        <begin position="99"/>
        <end position="122"/>
    </location>
</feature>
<feature type="transmembrane region" description="Helical" evidence="7">
    <location>
        <begin position="9"/>
        <end position="27"/>
    </location>
</feature>
<keyword evidence="5 7" id="KW-1133">Transmembrane helix</keyword>
<feature type="transmembrane region" description="Helical" evidence="7">
    <location>
        <begin position="267"/>
        <end position="287"/>
    </location>
</feature>
<dbReference type="Pfam" id="PF00528">
    <property type="entry name" value="BPD_transp_1"/>
    <property type="match status" value="1"/>
</dbReference>
<proteinExistence type="inferred from homology"/>
<dbReference type="PANTHER" id="PTHR43163">
    <property type="entry name" value="DIPEPTIDE TRANSPORT SYSTEM PERMEASE PROTEIN DPPB-RELATED"/>
    <property type="match status" value="1"/>
</dbReference>
<dbReference type="InterPro" id="IPR000515">
    <property type="entry name" value="MetI-like"/>
</dbReference>
<dbReference type="EMBL" id="CP045529">
    <property type="protein sequence ID" value="QFU96708.1"/>
    <property type="molecule type" value="Genomic_DNA"/>
</dbReference>
<dbReference type="OrthoDB" id="5169641at2"/>
<dbReference type="PANTHER" id="PTHR43163:SF7">
    <property type="entry name" value="DIPEPTIDE-TRANSPORT INTEGRAL MEMBRANE PROTEIN ABC TRANSPORTER DPPB-RELATED"/>
    <property type="match status" value="1"/>
</dbReference>
<reference evidence="9 10" key="1">
    <citation type="submission" date="2019-10" db="EMBL/GenBank/DDBJ databases">
        <title>Genome sequence of Luteimicrobium xylanilyticum HY-24.</title>
        <authorList>
            <person name="Kim D.Y."/>
            <person name="Park H.-Y."/>
        </authorList>
    </citation>
    <scope>NUCLEOTIDE SEQUENCE [LARGE SCALE GENOMIC DNA]</scope>
    <source>
        <strain evidence="9 10">HY-24</strain>
    </source>
</reference>
<dbReference type="CDD" id="cd06261">
    <property type="entry name" value="TM_PBP2"/>
    <property type="match status" value="1"/>
</dbReference>
<evidence type="ECO:0000313" key="10">
    <source>
        <dbReference type="Proteomes" id="UP000326702"/>
    </source>
</evidence>
<comment type="similarity">
    <text evidence="7">Belongs to the binding-protein-dependent transport system permease family.</text>
</comment>
<evidence type="ECO:0000256" key="6">
    <source>
        <dbReference type="ARBA" id="ARBA00023136"/>
    </source>
</evidence>
<evidence type="ECO:0000256" key="1">
    <source>
        <dbReference type="ARBA" id="ARBA00004651"/>
    </source>
</evidence>
<feature type="transmembrane region" description="Helical" evidence="7">
    <location>
        <begin position="198"/>
        <end position="217"/>
    </location>
</feature>
<dbReference type="GO" id="GO:0055085">
    <property type="term" value="P:transmembrane transport"/>
    <property type="evidence" value="ECO:0007669"/>
    <property type="project" value="InterPro"/>
</dbReference>
<dbReference type="PROSITE" id="PS50928">
    <property type="entry name" value="ABC_TM1"/>
    <property type="match status" value="1"/>
</dbReference>
<sequence length="340" mass="35188">MTRFVLRRVGLAALSVWGVATLVFFMTKLIPGDPARVAAGRTATAEQVAQARARLGLDRPFAEQYLHYLGGLVHGDLGWSASTKQPVASDLALVVPVTLQLVVVTMVLTVAVAVPLGTLAAVRHGRSADTVTRLVAILGGGVPVFWLALMLQWLLAAKLGWVPISGSSGFGHAPPVVTGATLVDSVLAGSPTDLADSAWHLVLPAVALSAPFMAVVVRNVRSALLGVLGTDYVAFAVSKGVGPWRLVRHHALPAAAGSTLAILGMQFGWMLGAAVLVESVFAMPGLGTYLQQAVVNQDTFAVLGGVLVTGAVFVLAGLVVDLVQMLIDPRVRASHLGGAA</sequence>
<dbReference type="SUPFAM" id="SSF161098">
    <property type="entry name" value="MetI-like"/>
    <property type="match status" value="1"/>
</dbReference>
<protein>
    <submittedName>
        <fullName evidence="9">Peptide transport system permease protein</fullName>
    </submittedName>
</protein>
<dbReference type="Pfam" id="PF19300">
    <property type="entry name" value="BPD_transp_1_N"/>
    <property type="match status" value="1"/>
</dbReference>
<dbReference type="KEGG" id="lxl:KDY119_00195"/>
<keyword evidence="4 7" id="KW-0812">Transmembrane</keyword>
<dbReference type="AlphaFoldDB" id="A0A5P9Q5P8"/>
<evidence type="ECO:0000313" key="9">
    <source>
        <dbReference type="EMBL" id="QFU96708.1"/>
    </source>
</evidence>